<dbReference type="InterPro" id="IPR039424">
    <property type="entry name" value="SBP_5"/>
</dbReference>
<dbReference type="CDD" id="cd08503">
    <property type="entry name" value="PBP2_NikA_DppA_OppA_like_17"/>
    <property type="match status" value="1"/>
</dbReference>
<dbReference type="GO" id="GO:1904680">
    <property type="term" value="F:peptide transmembrane transporter activity"/>
    <property type="evidence" value="ECO:0007669"/>
    <property type="project" value="TreeGrafter"/>
</dbReference>
<comment type="subcellular location">
    <subcellularLocation>
        <location evidence="1">Periplasm</location>
    </subcellularLocation>
</comment>
<gene>
    <name evidence="4" type="ORF">SAMN04488047_101566</name>
</gene>
<feature type="domain" description="Solute-binding protein family 5" evidence="3">
    <location>
        <begin position="105"/>
        <end position="449"/>
    </location>
</feature>
<organism evidence="4 5">
    <name type="scientific">Tranquillimonas alkanivorans</name>
    <dbReference type="NCBI Taxonomy" id="441119"/>
    <lineage>
        <taxon>Bacteria</taxon>
        <taxon>Pseudomonadati</taxon>
        <taxon>Pseudomonadota</taxon>
        <taxon>Alphaproteobacteria</taxon>
        <taxon>Rhodobacterales</taxon>
        <taxon>Roseobacteraceae</taxon>
        <taxon>Tranquillimonas</taxon>
    </lineage>
</organism>
<dbReference type="PROSITE" id="PS51318">
    <property type="entry name" value="TAT"/>
    <property type="match status" value="1"/>
</dbReference>
<keyword evidence="5" id="KW-1185">Reference proteome</keyword>
<evidence type="ECO:0000259" key="3">
    <source>
        <dbReference type="Pfam" id="PF00496"/>
    </source>
</evidence>
<dbReference type="InterPro" id="IPR000914">
    <property type="entry name" value="SBP_5_dom"/>
</dbReference>
<accession>A0A1I5LBF6</accession>
<dbReference type="AlphaFoldDB" id="A0A1I5LBF6"/>
<dbReference type="Proteomes" id="UP000199356">
    <property type="component" value="Unassembled WGS sequence"/>
</dbReference>
<evidence type="ECO:0000256" key="1">
    <source>
        <dbReference type="ARBA" id="ARBA00004418"/>
    </source>
</evidence>
<evidence type="ECO:0000313" key="4">
    <source>
        <dbReference type="EMBL" id="SFO94558.1"/>
    </source>
</evidence>
<comment type="similarity">
    <text evidence="2">Belongs to the bacterial solute-binding protein 5 family.</text>
</comment>
<dbReference type="Gene3D" id="3.40.190.10">
    <property type="entry name" value="Periplasmic binding protein-like II"/>
    <property type="match status" value="1"/>
</dbReference>
<name>A0A1I5LBF6_9RHOB</name>
<dbReference type="SUPFAM" id="SSF53850">
    <property type="entry name" value="Periplasmic binding protein-like II"/>
    <property type="match status" value="1"/>
</dbReference>
<dbReference type="EMBL" id="FOXA01000001">
    <property type="protein sequence ID" value="SFO94558.1"/>
    <property type="molecule type" value="Genomic_DNA"/>
</dbReference>
<dbReference type="Pfam" id="PF00496">
    <property type="entry name" value="SBP_bac_5"/>
    <property type="match status" value="1"/>
</dbReference>
<dbReference type="Gene3D" id="3.10.105.10">
    <property type="entry name" value="Dipeptide-binding Protein, Domain 3"/>
    <property type="match status" value="1"/>
</dbReference>
<dbReference type="InterPro" id="IPR006311">
    <property type="entry name" value="TAT_signal"/>
</dbReference>
<sequence>MPLREECEFAQGRQARRKKKKRETKMTRISRRGLLGTGAAAGVLAATGLPVRAQAKRGGRLRLGLAGANTSDSWDGRTHSDTFMIMMAYGCVFDCLTEIAADGQLVGELAESWEASPDAKTWTFNLRKGVTFHNGKPFGADDVIASLNLHVADGAKSAAQPIVSAIDEMKKLGEHQVQMVLKNGNADFPFLMADYHLLMYPAGQIEEAISKGIGTGMYRVEAFDPGVRFVGKRVDSHYKDGRAGWFDEVEAIAINDQSARMNALMTNQVDAVNRVDFKVEPLMRSNPQIEIFEVTGNQHFTFPMLTNVDPFTQLNVRKALKHAVNRQELVDKILLGHGAVANDHPIGPANQYYAPDLPQNEYDPDKAAFYLKEAGMEGLQVDLSAAEAAFPGAVDAAQLYQASAKNAGITINVVQEPNDGYWSNVWIKKPWCASYWSGRPTEDWMFSSCYETGVPWNDTKWENERFQSLLLDARVELDSAKRAEMYREMQSLCSTDGGTVVPMYANYVDAASKSLTNSGTIGNAWQMDNSRFIERWWFS</sequence>
<reference evidence="4 5" key="1">
    <citation type="submission" date="2016-10" db="EMBL/GenBank/DDBJ databases">
        <authorList>
            <person name="de Groot N.N."/>
        </authorList>
    </citation>
    <scope>NUCLEOTIDE SEQUENCE [LARGE SCALE GENOMIC DNA]</scope>
    <source>
        <strain evidence="4 5">DSM 19547</strain>
    </source>
</reference>
<evidence type="ECO:0000256" key="2">
    <source>
        <dbReference type="ARBA" id="ARBA00005695"/>
    </source>
</evidence>
<proteinExistence type="inferred from homology"/>
<protein>
    <submittedName>
        <fullName evidence="4">Peptide/nickel transport system substrate-binding protein</fullName>
    </submittedName>
</protein>
<evidence type="ECO:0000313" key="5">
    <source>
        <dbReference type="Proteomes" id="UP000199356"/>
    </source>
</evidence>
<dbReference type="GO" id="GO:0015833">
    <property type="term" value="P:peptide transport"/>
    <property type="evidence" value="ECO:0007669"/>
    <property type="project" value="TreeGrafter"/>
</dbReference>
<dbReference type="STRING" id="441119.SAMN04488047_101566"/>
<dbReference type="PANTHER" id="PTHR30290">
    <property type="entry name" value="PERIPLASMIC BINDING COMPONENT OF ABC TRANSPORTER"/>
    <property type="match status" value="1"/>
</dbReference>